<dbReference type="KEGG" id="mgl:MGL_0316"/>
<comment type="similarity">
    <text evidence="1">Belongs to the IWR1/SLC7A6OS family.</text>
</comment>
<dbReference type="InterPro" id="IPR013883">
    <property type="entry name" value="TF_Iwr1_dom"/>
</dbReference>
<evidence type="ECO:0000313" key="4">
    <source>
        <dbReference type="EMBL" id="EDP45327.1"/>
    </source>
</evidence>
<protein>
    <recommendedName>
        <fullName evidence="3">Transcription factor Iwr1 domain-containing protein</fullName>
    </recommendedName>
</protein>
<organism evidence="4 5">
    <name type="scientific">Malassezia globosa (strain ATCC MYA-4612 / CBS 7966)</name>
    <name type="common">Dandruff-associated fungus</name>
    <dbReference type="NCBI Taxonomy" id="425265"/>
    <lineage>
        <taxon>Eukaryota</taxon>
        <taxon>Fungi</taxon>
        <taxon>Dikarya</taxon>
        <taxon>Basidiomycota</taxon>
        <taxon>Ustilaginomycotina</taxon>
        <taxon>Malasseziomycetes</taxon>
        <taxon>Malasseziales</taxon>
        <taxon>Malasseziaceae</taxon>
        <taxon>Malassezia</taxon>
    </lineage>
</organism>
<feature type="region of interest" description="Disordered" evidence="2">
    <location>
        <begin position="45"/>
        <end position="84"/>
    </location>
</feature>
<comment type="caution">
    <text evidence="4">The sequence shown here is derived from an EMBL/GenBank/DDBJ whole genome shotgun (WGS) entry which is preliminary data.</text>
</comment>
<accession>A8PSU0</accession>
<name>A8PSU0_MALGO</name>
<dbReference type="EMBL" id="AAYY01000001">
    <property type="protein sequence ID" value="EDP45327.1"/>
    <property type="molecule type" value="Genomic_DNA"/>
</dbReference>
<dbReference type="InParanoid" id="A8PSU0"/>
<evidence type="ECO:0000313" key="5">
    <source>
        <dbReference type="Proteomes" id="UP000008837"/>
    </source>
</evidence>
<feature type="domain" description="Transcription factor Iwr1" evidence="3">
    <location>
        <begin position="38"/>
        <end position="72"/>
    </location>
</feature>
<keyword evidence="5" id="KW-1185">Reference proteome</keyword>
<gene>
    <name evidence="4" type="ORF">MGL_0316</name>
</gene>
<dbReference type="Pfam" id="PF08574">
    <property type="entry name" value="Iwr1"/>
    <property type="match status" value="1"/>
</dbReference>
<reference evidence="4 5" key="1">
    <citation type="journal article" date="2007" name="Proc. Natl. Acad. Sci. U.S.A.">
        <title>Dandruff-associated Malassezia genomes reveal convergent and divergent virulence traits shared with plant and human fungal pathogens.</title>
        <authorList>
            <person name="Xu J."/>
            <person name="Saunders C.W."/>
            <person name="Hu P."/>
            <person name="Grant R.A."/>
            <person name="Boekhout T."/>
            <person name="Kuramae E.E."/>
            <person name="Kronstad J.W."/>
            <person name="Deangelis Y.M."/>
            <person name="Reeder N.L."/>
            <person name="Johnstone K.R."/>
            <person name="Leland M."/>
            <person name="Fieno A.M."/>
            <person name="Begley W.M."/>
            <person name="Sun Y."/>
            <person name="Lacey M.P."/>
            <person name="Chaudhary T."/>
            <person name="Keough T."/>
            <person name="Chu L."/>
            <person name="Sears R."/>
            <person name="Yuan B."/>
            <person name="Dawson T.L.Jr."/>
        </authorList>
    </citation>
    <scope>NUCLEOTIDE SEQUENCE [LARGE SCALE GENOMIC DNA]</scope>
    <source>
        <strain evidence="5">ATCC MYA-4612 / CBS 7966</strain>
    </source>
</reference>
<proteinExistence type="inferred from homology"/>
<dbReference type="GeneID" id="5856847"/>
<feature type="compositionally biased region" description="Acidic residues" evidence="2">
    <location>
        <begin position="45"/>
        <end position="60"/>
    </location>
</feature>
<dbReference type="VEuPathDB" id="FungiDB:MGL_0316"/>
<dbReference type="Proteomes" id="UP000008837">
    <property type="component" value="Unassembled WGS sequence"/>
</dbReference>
<sequence length="84" mass="9608">MDWIHDASFFPMHMRTTMDKHGHMSMVAVPIGAQGLTEDDLLLEEIDSGDGDMEDEDSNNEDYYGNEYPDQDEWDAQSDSSIDF</sequence>
<dbReference type="OrthoDB" id="6255506at2759"/>
<evidence type="ECO:0000256" key="1">
    <source>
        <dbReference type="ARBA" id="ARBA00010218"/>
    </source>
</evidence>
<dbReference type="RefSeq" id="XP_001732541.1">
    <property type="nucleotide sequence ID" value="XM_001732489.1"/>
</dbReference>
<dbReference type="AlphaFoldDB" id="A8PSU0"/>
<evidence type="ECO:0000259" key="3">
    <source>
        <dbReference type="Pfam" id="PF08574"/>
    </source>
</evidence>
<evidence type="ECO:0000256" key="2">
    <source>
        <dbReference type="SAM" id="MobiDB-lite"/>
    </source>
</evidence>